<name>A0AAN5I5E0_9BILA</name>
<dbReference type="EMBL" id="BTRK01000005">
    <property type="protein sequence ID" value="GMR52079.1"/>
    <property type="molecule type" value="Genomic_DNA"/>
</dbReference>
<feature type="non-terminal residue" evidence="1">
    <location>
        <position position="1"/>
    </location>
</feature>
<comment type="caution">
    <text evidence="1">The sequence shown here is derived from an EMBL/GenBank/DDBJ whole genome shotgun (WGS) entry which is preliminary data.</text>
</comment>
<sequence>RWTCIDSTLKVNLDYNPGLYRLHCFNHELTPFTGLSCVDMGPKHSACTEPWAFAGVRKANRYECKKGYFLKWIDSKDAQGVRRTTNADQSDTQSMQCNRDGWHIMGTSLTGLKVIGFYCEEVSPSSGDSPCAALNVDFEYYTLKFDFFR</sequence>
<evidence type="ECO:0000313" key="2">
    <source>
        <dbReference type="Proteomes" id="UP001328107"/>
    </source>
</evidence>
<protein>
    <submittedName>
        <fullName evidence="1">Uncharacterized protein</fullName>
    </submittedName>
</protein>
<feature type="non-terminal residue" evidence="1">
    <location>
        <position position="149"/>
    </location>
</feature>
<organism evidence="1 2">
    <name type="scientific">Pristionchus mayeri</name>
    <dbReference type="NCBI Taxonomy" id="1317129"/>
    <lineage>
        <taxon>Eukaryota</taxon>
        <taxon>Metazoa</taxon>
        <taxon>Ecdysozoa</taxon>
        <taxon>Nematoda</taxon>
        <taxon>Chromadorea</taxon>
        <taxon>Rhabditida</taxon>
        <taxon>Rhabditina</taxon>
        <taxon>Diplogasteromorpha</taxon>
        <taxon>Diplogasteroidea</taxon>
        <taxon>Neodiplogasteridae</taxon>
        <taxon>Pristionchus</taxon>
    </lineage>
</organism>
<keyword evidence="2" id="KW-1185">Reference proteome</keyword>
<dbReference type="AlphaFoldDB" id="A0AAN5I5E0"/>
<accession>A0AAN5I5E0</accession>
<evidence type="ECO:0000313" key="1">
    <source>
        <dbReference type="EMBL" id="GMR52079.1"/>
    </source>
</evidence>
<gene>
    <name evidence="1" type="ORF">PMAYCL1PPCAC_22274</name>
</gene>
<dbReference type="Proteomes" id="UP001328107">
    <property type="component" value="Unassembled WGS sequence"/>
</dbReference>
<proteinExistence type="predicted"/>
<reference evidence="2" key="1">
    <citation type="submission" date="2022-10" db="EMBL/GenBank/DDBJ databases">
        <title>Genome assembly of Pristionchus species.</title>
        <authorList>
            <person name="Yoshida K."/>
            <person name="Sommer R.J."/>
        </authorList>
    </citation>
    <scope>NUCLEOTIDE SEQUENCE [LARGE SCALE GENOMIC DNA]</scope>
    <source>
        <strain evidence="2">RS5460</strain>
    </source>
</reference>